<keyword evidence="2" id="KW-0812">Transmembrane</keyword>
<dbReference type="EMBL" id="AP022321">
    <property type="protein sequence ID" value="BBU34712.1"/>
    <property type="molecule type" value="Genomic_DNA"/>
</dbReference>
<evidence type="ECO:0000313" key="3">
    <source>
        <dbReference type="EMBL" id="BBU34712.1"/>
    </source>
</evidence>
<accession>A0ABN5XPH6</accession>
<keyword evidence="2" id="KW-0472">Membrane</keyword>
<reference evidence="3 4" key="1">
    <citation type="journal article" date="2020" name="Int. J. Syst. Evol. Microbiol.">
        <title>Veillonella nakazawae sp. nov., an anaerobic gram-negative coccus isolated from the oral cavity of Japanese children.</title>
        <authorList>
            <person name="Mashima I."/>
            <person name="Theodorea C.F."/>
            <person name="Djais A.A."/>
            <person name="Kunihiro T."/>
            <person name="Kawamura Y."/>
            <person name="Otomo M."/>
            <person name="Saitoh M."/>
            <person name="Tamai R."/>
            <person name="Kiyoura Y."/>
        </authorList>
    </citation>
    <scope>NUCLEOTIDE SEQUENCE [LARGE SCALE GENOMIC DNA]</scope>
    <source>
        <strain evidence="3 4">T1-7</strain>
    </source>
</reference>
<feature type="region of interest" description="Disordered" evidence="1">
    <location>
        <begin position="55"/>
        <end position="101"/>
    </location>
</feature>
<evidence type="ECO:0008006" key="5">
    <source>
        <dbReference type="Google" id="ProtNLM"/>
    </source>
</evidence>
<evidence type="ECO:0000256" key="2">
    <source>
        <dbReference type="SAM" id="Phobius"/>
    </source>
</evidence>
<sequence>MNLQDYIQRIKLWIDKQYFIIRHYKIIISVFLVIIVGILIVGVLYPHEEERVHIQPEHVNGGENNQTRLSSKESSEGISHNRQKHHNSDAKETRKDDNLKTKSEGRLLYDVSSVERGHPWREVFKDLPDNDVHGRHEDTKDVDEVADSINDMQGFNNSKYSGRDTYKGRTNRYKTRRTQNKNKHTGDKTISDSSDDFTNNQINSKSHSRLNSSSMEQPVELVGIVEGNEIIAILRKGTEEQMVTVGMVWHSVTVSNISASGVEIVEGGSSRWLKIN</sequence>
<evidence type="ECO:0000256" key="1">
    <source>
        <dbReference type="SAM" id="MobiDB-lite"/>
    </source>
</evidence>
<feature type="compositionally biased region" description="Basic and acidic residues" evidence="1">
    <location>
        <begin position="86"/>
        <end position="101"/>
    </location>
</feature>
<feature type="compositionally biased region" description="Basic and acidic residues" evidence="1">
    <location>
        <begin position="124"/>
        <end position="143"/>
    </location>
</feature>
<proteinExistence type="predicted"/>
<feature type="transmembrane region" description="Helical" evidence="2">
    <location>
        <begin position="26"/>
        <end position="45"/>
    </location>
</feature>
<dbReference type="RefSeq" id="WP_178885221.1">
    <property type="nucleotide sequence ID" value="NZ_AP022321.1"/>
</dbReference>
<feature type="compositionally biased region" description="Polar residues" evidence="1">
    <location>
        <begin position="150"/>
        <end position="160"/>
    </location>
</feature>
<protein>
    <recommendedName>
        <fullName evidence="5">Pilus assembly protein PilP</fullName>
    </recommendedName>
</protein>
<feature type="region of interest" description="Disordered" evidence="1">
    <location>
        <begin position="124"/>
        <end position="214"/>
    </location>
</feature>
<dbReference type="Proteomes" id="UP000509249">
    <property type="component" value="Chromosome"/>
</dbReference>
<gene>
    <name evidence="3" type="ORF">VEIT17_11580</name>
</gene>
<name>A0ABN5XPH6_9FIRM</name>
<organism evidence="3 4">
    <name type="scientific">Veillonella nakazawae</name>
    <dbReference type="NCBI Taxonomy" id="2682456"/>
    <lineage>
        <taxon>Bacteria</taxon>
        <taxon>Bacillati</taxon>
        <taxon>Bacillota</taxon>
        <taxon>Negativicutes</taxon>
        <taxon>Veillonellales</taxon>
        <taxon>Veillonellaceae</taxon>
        <taxon>Veillonella</taxon>
    </lineage>
</organism>
<keyword evidence="4" id="KW-1185">Reference proteome</keyword>
<feature type="compositionally biased region" description="Basic residues" evidence="1">
    <location>
        <begin position="169"/>
        <end position="183"/>
    </location>
</feature>
<keyword evidence="2" id="KW-1133">Transmembrane helix</keyword>
<evidence type="ECO:0000313" key="4">
    <source>
        <dbReference type="Proteomes" id="UP000509249"/>
    </source>
</evidence>